<evidence type="ECO:0000256" key="1">
    <source>
        <dbReference type="SAM" id="MobiDB-lite"/>
    </source>
</evidence>
<proteinExistence type="predicted"/>
<feature type="compositionally biased region" description="Basic residues" evidence="1">
    <location>
        <begin position="62"/>
        <end position="76"/>
    </location>
</feature>
<name>A0AAE1EI82_PETCI</name>
<accession>A0AAE1EI82</accession>
<gene>
    <name evidence="2" type="ORF">Pcinc_043080</name>
</gene>
<keyword evidence="3" id="KW-1185">Reference proteome</keyword>
<dbReference type="AlphaFoldDB" id="A0AAE1EI82"/>
<comment type="caution">
    <text evidence="2">The sequence shown here is derived from an EMBL/GenBank/DDBJ whole genome shotgun (WGS) entry which is preliminary data.</text>
</comment>
<dbReference type="EMBL" id="JAWQEG010008496">
    <property type="protein sequence ID" value="KAK3850196.1"/>
    <property type="molecule type" value="Genomic_DNA"/>
</dbReference>
<evidence type="ECO:0000313" key="3">
    <source>
        <dbReference type="Proteomes" id="UP001286313"/>
    </source>
</evidence>
<feature type="region of interest" description="Disordered" evidence="1">
    <location>
        <begin position="1"/>
        <end position="76"/>
    </location>
</feature>
<feature type="compositionally biased region" description="Basic and acidic residues" evidence="1">
    <location>
        <begin position="37"/>
        <end position="61"/>
    </location>
</feature>
<dbReference type="Proteomes" id="UP001286313">
    <property type="component" value="Unassembled WGS sequence"/>
</dbReference>
<reference evidence="2" key="1">
    <citation type="submission" date="2023-10" db="EMBL/GenBank/DDBJ databases">
        <title>Genome assemblies of two species of porcelain crab, Petrolisthes cinctipes and Petrolisthes manimaculis (Anomura: Porcellanidae).</title>
        <authorList>
            <person name="Angst P."/>
        </authorList>
    </citation>
    <scope>NUCLEOTIDE SEQUENCE</scope>
    <source>
        <strain evidence="2">PB745_01</strain>
        <tissue evidence="2">Gill</tissue>
    </source>
</reference>
<feature type="compositionally biased region" description="Basic and acidic residues" evidence="1">
    <location>
        <begin position="1"/>
        <end position="29"/>
    </location>
</feature>
<evidence type="ECO:0000313" key="2">
    <source>
        <dbReference type="EMBL" id="KAK3850196.1"/>
    </source>
</evidence>
<sequence>MQRVRVKEEEGGKGSEERRKREAESEKKASRGSQGVRGREEEGGRGSEEKRKRESRGERMGRRGRQRSIQRCKSLRNRSKKLLGFGEVVERELVGWWEGGGEGVSGGVVG</sequence>
<organism evidence="2 3">
    <name type="scientific">Petrolisthes cinctipes</name>
    <name type="common">Flat porcelain crab</name>
    <dbReference type="NCBI Taxonomy" id="88211"/>
    <lineage>
        <taxon>Eukaryota</taxon>
        <taxon>Metazoa</taxon>
        <taxon>Ecdysozoa</taxon>
        <taxon>Arthropoda</taxon>
        <taxon>Crustacea</taxon>
        <taxon>Multicrustacea</taxon>
        <taxon>Malacostraca</taxon>
        <taxon>Eumalacostraca</taxon>
        <taxon>Eucarida</taxon>
        <taxon>Decapoda</taxon>
        <taxon>Pleocyemata</taxon>
        <taxon>Anomura</taxon>
        <taxon>Galatheoidea</taxon>
        <taxon>Porcellanidae</taxon>
        <taxon>Petrolisthes</taxon>
    </lineage>
</organism>
<protein>
    <submittedName>
        <fullName evidence="2">Uncharacterized protein</fullName>
    </submittedName>
</protein>